<dbReference type="AlphaFoldDB" id="A0A9D1PP23"/>
<evidence type="ECO:0000259" key="5">
    <source>
        <dbReference type="Pfam" id="PF01266"/>
    </source>
</evidence>
<dbReference type="PANTHER" id="PTHR10961:SF7">
    <property type="entry name" value="FAD DEPENDENT OXIDOREDUCTASE DOMAIN-CONTAINING PROTEIN"/>
    <property type="match status" value="1"/>
</dbReference>
<dbReference type="SUPFAM" id="SSF54373">
    <property type="entry name" value="FAD-linked reductases, C-terminal domain"/>
    <property type="match status" value="1"/>
</dbReference>
<gene>
    <name evidence="6" type="primary">solA</name>
    <name evidence="6" type="ORF">H9895_10725</name>
</gene>
<reference evidence="6" key="2">
    <citation type="submission" date="2021-04" db="EMBL/GenBank/DDBJ databases">
        <authorList>
            <person name="Gilroy R."/>
        </authorList>
    </citation>
    <scope>NUCLEOTIDE SEQUENCE</scope>
    <source>
        <strain evidence="6">CHK169-2315</strain>
    </source>
</reference>
<dbReference type="Proteomes" id="UP000823937">
    <property type="component" value="Unassembled WGS sequence"/>
</dbReference>
<dbReference type="SUPFAM" id="SSF51905">
    <property type="entry name" value="FAD/NAD(P)-binding domain"/>
    <property type="match status" value="1"/>
</dbReference>
<dbReference type="GO" id="GO:0050660">
    <property type="term" value="F:flavin adenine dinucleotide binding"/>
    <property type="evidence" value="ECO:0007669"/>
    <property type="project" value="InterPro"/>
</dbReference>
<accession>A0A9D1PP23</accession>
<dbReference type="InterPro" id="IPR036188">
    <property type="entry name" value="FAD/NAD-bd_sf"/>
</dbReference>
<keyword evidence="2" id="KW-0285">Flavoprotein</keyword>
<keyword evidence="3" id="KW-0274">FAD</keyword>
<dbReference type="Gene3D" id="3.30.9.10">
    <property type="entry name" value="D-Amino Acid Oxidase, subunit A, domain 2"/>
    <property type="match status" value="1"/>
</dbReference>
<proteinExistence type="predicted"/>
<sequence length="383" mass="42599">MGETSVFDIAIIGAGSVGMAAGAYATKEKAKTLLIDAYDPPHMKGSHHGDTRMIRQAYGEGRDYVRLAKRAQFLWEQLAEESGETILEKVGVVGVGPAHSAFVRESIASAKENDLHVEVLTGEEINKRWKGFTVPDDYIGYYEPDTGFLYSEKAIEAYKKIAIHHGATYIPNTKVEKFYPNKEDLIYIETGTETYIAKKVIVTAGAYAKQLLQHIDLPIVPTRKCFAFFEAAEGTYSKEHFPCFYIEDETETFGAYGFPNVNGTGLKIGRDDGGVAIAPEKLTQDFGTYPSDEADLRYFLERYIQGANNTLKEGKTCLYTNSADEHFIIDVDPQCEHIFYACGFSGHGFKFASSIGEALVKSALEGKLHTTLEMFQLERFTAR</sequence>
<evidence type="ECO:0000313" key="7">
    <source>
        <dbReference type="Proteomes" id="UP000823937"/>
    </source>
</evidence>
<dbReference type="EMBL" id="DXHX01000153">
    <property type="protein sequence ID" value="HIV75542.1"/>
    <property type="molecule type" value="Genomic_DNA"/>
</dbReference>
<protein>
    <submittedName>
        <fullName evidence="6">N-methyl-L-tryptophan oxidase</fullName>
        <ecNumber evidence="6">1.5.3.2</ecNumber>
    </submittedName>
</protein>
<dbReference type="EC" id="1.5.3.2" evidence="6"/>
<comment type="cofactor">
    <cofactor evidence="1">
        <name>FAD</name>
        <dbReference type="ChEBI" id="CHEBI:57692"/>
    </cofactor>
</comment>
<dbReference type="GO" id="GO:0050131">
    <property type="term" value="F:N-methyl-L-amino-acid oxidase activity"/>
    <property type="evidence" value="ECO:0007669"/>
    <property type="project" value="UniProtKB-EC"/>
</dbReference>
<reference evidence="6" key="1">
    <citation type="journal article" date="2021" name="PeerJ">
        <title>Extensive microbial diversity within the chicken gut microbiome revealed by metagenomics and culture.</title>
        <authorList>
            <person name="Gilroy R."/>
            <person name="Ravi A."/>
            <person name="Getino M."/>
            <person name="Pursley I."/>
            <person name="Horton D.L."/>
            <person name="Alikhan N.F."/>
            <person name="Baker D."/>
            <person name="Gharbi K."/>
            <person name="Hall N."/>
            <person name="Watson M."/>
            <person name="Adriaenssens E.M."/>
            <person name="Foster-Nyarko E."/>
            <person name="Jarju S."/>
            <person name="Secka A."/>
            <person name="Antonio M."/>
            <person name="Oren A."/>
            <person name="Chaudhuri R.R."/>
            <person name="La Ragione R."/>
            <person name="Hildebrand F."/>
            <person name="Pallen M.J."/>
        </authorList>
    </citation>
    <scope>NUCLEOTIDE SEQUENCE</scope>
    <source>
        <strain evidence="6">CHK169-2315</strain>
    </source>
</reference>
<dbReference type="NCBIfam" id="NF008425">
    <property type="entry name" value="PRK11259.1"/>
    <property type="match status" value="1"/>
</dbReference>
<comment type="caution">
    <text evidence="6">The sequence shown here is derived from an EMBL/GenBank/DDBJ whole genome shotgun (WGS) entry which is preliminary data.</text>
</comment>
<keyword evidence="4 6" id="KW-0560">Oxidoreductase</keyword>
<evidence type="ECO:0000256" key="2">
    <source>
        <dbReference type="ARBA" id="ARBA00022630"/>
    </source>
</evidence>
<dbReference type="GO" id="GO:0008115">
    <property type="term" value="F:sarcosine oxidase activity"/>
    <property type="evidence" value="ECO:0007669"/>
    <property type="project" value="TreeGrafter"/>
</dbReference>
<dbReference type="GO" id="GO:0005829">
    <property type="term" value="C:cytosol"/>
    <property type="evidence" value="ECO:0007669"/>
    <property type="project" value="TreeGrafter"/>
</dbReference>
<dbReference type="InterPro" id="IPR006076">
    <property type="entry name" value="FAD-dep_OxRdtase"/>
</dbReference>
<name>A0A9D1PP23_9BACI</name>
<dbReference type="InterPro" id="IPR045170">
    <property type="entry name" value="MTOX"/>
</dbReference>
<feature type="domain" description="FAD dependent oxidoreductase" evidence="5">
    <location>
        <begin position="8"/>
        <end position="360"/>
    </location>
</feature>
<dbReference type="PANTHER" id="PTHR10961">
    <property type="entry name" value="PEROXISOMAL SARCOSINE OXIDASE"/>
    <property type="match status" value="1"/>
</dbReference>
<dbReference type="Gene3D" id="3.50.50.60">
    <property type="entry name" value="FAD/NAD(P)-binding domain"/>
    <property type="match status" value="1"/>
</dbReference>
<evidence type="ECO:0000256" key="4">
    <source>
        <dbReference type="ARBA" id="ARBA00023002"/>
    </source>
</evidence>
<evidence type="ECO:0000313" key="6">
    <source>
        <dbReference type="EMBL" id="HIV75542.1"/>
    </source>
</evidence>
<evidence type="ECO:0000256" key="3">
    <source>
        <dbReference type="ARBA" id="ARBA00022827"/>
    </source>
</evidence>
<organism evidence="6 7">
    <name type="scientific">Candidatus Pseudogracilibacillus intestinigallinarum</name>
    <dbReference type="NCBI Taxonomy" id="2838742"/>
    <lineage>
        <taxon>Bacteria</taxon>
        <taxon>Bacillati</taxon>
        <taxon>Bacillota</taxon>
        <taxon>Bacilli</taxon>
        <taxon>Bacillales</taxon>
        <taxon>Bacillaceae</taxon>
        <taxon>Pseudogracilibacillus</taxon>
    </lineage>
</organism>
<dbReference type="Pfam" id="PF01266">
    <property type="entry name" value="DAO"/>
    <property type="match status" value="1"/>
</dbReference>
<evidence type="ECO:0000256" key="1">
    <source>
        <dbReference type="ARBA" id="ARBA00001974"/>
    </source>
</evidence>